<dbReference type="EMBL" id="UZAK01035458">
    <property type="protein sequence ID" value="VDP50534.1"/>
    <property type="molecule type" value="Genomic_DNA"/>
</dbReference>
<reference evidence="4" key="1">
    <citation type="submission" date="2016-06" db="UniProtKB">
        <authorList>
            <consortium name="WormBaseParasite"/>
        </authorList>
    </citation>
    <scope>IDENTIFICATION</scope>
</reference>
<name>A0A183KD19_9TREM</name>
<evidence type="ECO:0000256" key="1">
    <source>
        <dbReference type="SAM" id="Coils"/>
    </source>
</evidence>
<proteinExistence type="predicted"/>
<dbReference type="WBParaSite" id="SCUD_0001291301-mRNA-1">
    <property type="protein sequence ID" value="SCUD_0001291301-mRNA-1"/>
    <property type="gene ID" value="SCUD_0001291301"/>
</dbReference>
<protein>
    <submittedName>
        <fullName evidence="4">KfrA_N domain-containing protein</fullName>
    </submittedName>
</protein>
<sequence>MDIDSLAPLSKEAKTLNNENYCCSIAQIWEKANVKGIPKTYNLLEIATKRCEELESQLHNLEEELELNEKKVENFRQQV</sequence>
<feature type="coiled-coil region" evidence="1">
    <location>
        <begin position="44"/>
        <end position="78"/>
    </location>
</feature>
<keyword evidence="3" id="KW-1185">Reference proteome</keyword>
<evidence type="ECO:0000313" key="2">
    <source>
        <dbReference type="EMBL" id="VDP50534.1"/>
    </source>
</evidence>
<evidence type="ECO:0000313" key="3">
    <source>
        <dbReference type="Proteomes" id="UP000279833"/>
    </source>
</evidence>
<reference evidence="2 3" key="2">
    <citation type="submission" date="2018-11" db="EMBL/GenBank/DDBJ databases">
        <authorList>
            <consortium name="Pathogen Informatics"/>
        </authorList>
    </citation>
    <scope>NUCLEOTIDE SEQUENCE [LARGE SCALE GENOMIC DNA]</scope>
    <source>
        <strain evidence="2">Dakar</strain>
        <strain evidence="3">Dakar, Senegal</strain>
    </source>
</reference>
<dbReference type="AlphaFoldDB" id="A0A183KD19"/>
<keyword evidence="1" id="KW-0175">Coiled coil</keyword>
<dbReference type="STRING" id="6186.A0A183KD19"/>
<accession>A0A183KD19</accession>
<dbReference type="Proteomes" id="UP000279833">
    <property type="component" value="Unassembled WGS sequence"/>
</dbReference>
<organism evidence="4">
    <name type="scientific">Schistosoma curassoni</name>
    <dbReference type="NCBI Taxonomy" id="6186"/>
    <lineage>
        <taxon>Eukaryota</taxon>
        <taxon>Metazoa</taxon>
        <taxon>Spiralia</taxon>
        <taxon>Lophotrochozoa</taxon>
        <taxon>Platyhelminthes</taxon>
        <taxon>Trematoda</taxon>
        <taxon>Digenea</taxon>
        <taxon>Strigeidida</taxon>
        <taxon>Schistosomatoidea</taxon>
        <taxon>Schistosomatidae</taxon>
        <taxon>Schistosoma</taxon>
    </lineage>
</organism>
<evidence type="ECO:0000313" key="4">
    <source>
        <dbReference type="WBParaSite" id="SCUD_0001291301-mRNA-1"/>
    </source>
</evidence>
<gene>
    <name evidence="2" type="ORF">SCUD_LOCUS12910</name>
</gene>